<evidence type="ECO:0000256" key="6">
    <source>
        <dbReference type="ARBA" id="ARBA00022989"/>
    </source>
</evidence>
<feature type="transmembrane region" description="Helical" evidence="11">
    <location>
        <begin position="186"/>
        <end position="204"/>
    </location>
</feature>
<feature type="transmembrane region" description="Helical" evidence="11">
    <location>
        <begin position="146"/>
        <end position="165"/>
    </location>
</feature>
<dbReference type="Pfam" id="PF00421">
    <property type="entry name" value="PSII"/>
    <property type="match status" value="1"/>
</dbReference>
<dbReference type="InterPro" id="IPR044900">
    <property type="entry name" value="PSII_PsbC_sf"/>
</dbReference>
<evidence type="ECO:0000313" key="13">
    <source>
        <dbReference type="Proteomes" id="UP000657918"/>
    </source>
</evidence>
<keyword evidence="13" id="KW-1185">Reference proteome</keyword>
<proteinExistence type="predicted"/>
<dbReference type="AlphaFoldDB" id="A0A835J4H5"/>
<evidence type="ECO:0000256" key="4">
    <source>
        <dbReference type="ARBA" id="ARBA00022640"/>
    </source>
</evidence>
<keyword evidence="8 11" id="KW-0472">Membrane</keyword>
<accession>A0A835J4H5</accession>
<dbReference type="GO" id="GO:0016168">
    <property type="term" value="F:chlorophyll binding"/>
    <property type="evidence" value="ECO:0007669"/>
    <property type="project" value="UniProtKB-KW"/>
</dbReference>
<keyword evidence="6 11" id="KW-1133">Transmembrane helix</keyword>
<evidence type="ECO:0000256" key="10">
    <source>
        <dbReference type="SAM" id="MobiDB-lite"/>
    </source>
</evidence>
<dbReference type="Gene3D" id="1.10.10.670">
    <property type="entry name" value="photosystem ii from thermosynechococcus elongatus"/>
    <property type="match status" value="1"/>
</dbReference>
<dbReference type="Proteomes" id="UP000657918">
    <property type="component" value="Unassembled WGS sequence"/>
</dbReference>
<organism evidence="12 13">
    <name type="scientific">Salix dunnii</name>
    <dbReference type="NCBI Taxonomy" id="1413687"/>
    <lineage>
        <taxon>Eukaryota</taxon>
        <taxon>Viridiplantae</taxon>
        <taxon>Streptophyta</taxon>
        <taxon>Embryophyta</taxon>
        <taxon>Tracheophyta</taxon>
        <taxon>Spermatophyta</taxon>
        <taxon>Magnoliopsida</taxon>
        <taxon>eudicotyledons</taxon>
        <taxon>Gunneridae</taxon>
        <taxon>Pentapetalae</taxon>
        <taxon>rosids</taxon>
        <taxon>fabids</taxon>
        <taxon>Malpighiales</taxon>
        <taxon>Salicaceae</taxon>
        <taxon>Saliceae</taxon>
        <taxon>Salix</taxon>
    </lineage>
</organism>
<feature type="region of interest" description="Disordered" evidence="10">
    <location>
        <begin position="1"/>
        <end position="34"/>
    </location>
</feature>
<evidence type="ECO:0000256" key="3">
    <source>
        <dbReference type="ARBA" id="ARBA00022531"/>
    </source>
</evidence>
<evidence type="ECO:0000256" key="7">
    <source>
        <dbReference type="ARBA" id="ARBA00022991"/>
    </source>
</evidence>
<dbReference type="InterPro" id="IPR036001">
    <property type="entry name" value="PS_II_antenna-like_sf"/>
</dbReference>
<evidence type="ECO:0000256" key="8">
    <source>
        <dbReference type="ARBA" id="ARBA00023136"/>
    </source>
</evidence>
<evidence type="ECO:0000256" key="9">
    <source>
        <dbReference type="ARBA" id="ARBA00023276"/>
    </source>
</evidence>
<evidence type="ECO:0000256" key="5">
    <source>
        <dbReference type="ARBA" id="ARBA00022692"/>
    </source>
</evidence>
<dbReference type="EMBL" id="JADGMS010000018">
    <property type="protein sequence ID" value="KAF9662448.1"/>
    <property type="molecule type" value="Genomic_DNA"/>
</dbReference>
<dbReference type="GO" id="GO:0009523">
    <property type="term" value="C:photosystem II"/>
    <property type="evidence" value="ECO:0007669"/>
    <property type="project" value="UniProtKB-KW"/>
</dbReference>
<evidence type="ECO:0000313" key="12">
    <source>
        <dbReference type="EMBL" id="KAF9662448.1"/>
    </source>
</evidence>
<comment type="caution">
    <text evidence="12">The sequence shown here is derived from an EMBL/GenBank/DDBJ whole genome shotgun (WGS) entry which is preliminary data.</text>
</comment>
<evidence type="ECO:0008006" key="14">
    <source>
        <dbReference type="Google" id="ProtNLM"/>
    </source>
</evidence>
<evidence type="ECO:0000256" key="1">
    <source>
        <dbReference type="ARBA" id="ARBA00004141"/>
    </source>
</evidence>
<keyword evidence="3" id="KW-0602">Photosynthesis</keyword>
<gene>
    <name evidence="12" type="ORF">SADUNF_Sadunf18G0054300</name>
</gene>
<keyword evidence="4" id="KW-0934">Plastid</keyword>
<protein>
    <recommendedName>
        <fullName evidence="14">Photosystem II CP43 chlorophyll apoprotein</fullName>
    </recommendedName>
</protein>
<evidence type="ECO:0000256" key="2">
    <source>
        <dbReference type="ARBA" id="ARBA00022494"/>
    </source>
</evidence>
<dbReference type="SUPFAM" id="SSF161077">
    <property type="entry name" value="Photosystem II antenna protein-like"/>
    <property type="match status" value="1"/>
</dbReference>
<dbReference type="InterPro" id="IPR000932">
    <property type="entry name" value="PS_antenna-like"/>
</dbReference>
<dbReference type="OrthoDB" id="1926060at2759"/>
<reference evidence="12 13" key="1">
    <citation type="submission" date="2020-10" db="EMBL/GenBank/DDBJ databases">
        <title>Plant Genome Project.</title>
        <authorList>
            <person name="Zhang R.-G."/>
        </authorList>
    </citation>
    <scope>NUCLEOTIDE SEQUENCE [LARGE SCALE GENOMIC DNA]</scope>
    <source>
        <strain evidence="12">FAFU-HL-1</strain>
        <tissue evidence="12">Leaf</tissue>
    </source>
</reference>
<comment type="subcellular location">
    <subcellularLocation>
        <location evidence="1">Membrane</location>
        <topology evidence="1">Multi-pass membrane protein</topology>
    </subcellularLocation>
</comment>
<keyword evidence="9" id="KW-0604">Photosystem II</keyword>
<keyword evidence="5 11" id="KW-0812">Transmembrane</keyword>
<evidence type="ECO:0000256" key="11">
    <source>
        <dbReference type="SAM" id="Phobius"/>
    </source>
</evidence>
<sequence>MVSKKPTLADSKVKCDPKLTDGALTPDPSFSRITKNNSLKRRDTEPGMELKAFEVEYNANCEGKGTKRIYLGKARDLIRQPQRKEAKGLELTSNLLDFSGARPFFARKLGKSLVLSPNAFSLLFWTSNINRGEGWIVSVDDLEDIIGGHVWLGSICILGGIYHILTKPFAWAHCALVWSGEAYLSYSLGTLSAFGFIACCFVWFNNTAYPSEFYGPTRPEASHAFTFLVRDQHLGANVGGAKGPTGLGPNGLDLRRLKKDMQPWQERRFAYDPYAFRFFKLCHLWHARRARAATFEKGIDRDFDHVLSMTPLN</sequence>
<keyword evidence="7" id="KW-0157">Chromophore</keyword>
<name>A0A835J4H5_9ROSI</name>
<dbReference type="GO" id="GO:0009767">
    <property type="term" value="P:photosynthetic electron transport chain"/>
    <property type="evidence" value="ECO:0007669"/>
    <property type="project" value="InterPro"/>
</dbReference>
<keyword evidence="2" id="KW-0148">Chlorophyll</keyword>